<feature type="transmembrane region" description="Helical" evidence="5">
    <location>
        <begin position="84"/>
        <end position="101"/>
    </location>
</feature>
<dbReference type="GO" id="GO:0016020">
    <property type="term" value="C:membrane"/>
    <property type="evidence" value="ECO:0007669"/>
    <property type="project" value="UniProtKB-SubCell"/>
</dbReference>
<feature type="transmembrane region" description="Helical" evidence="5">
    <location>
        <begin position="465"/>
        <end position="496"/>
    </location>
</feature>
<dbReference type="Pfam" id="PF01740">
    <property type="entry name" value="STAS"/>
    <property type="match status" value="1"/>
</dbReference>
<evidence type="ECO:0000256" key="4">
    <source>
        <dbReference type="ARBA" id="ARBA00023136"/>
    </source>
</evidence>
<dbReference type="Pfam" id="PF00916">
    <property type="entry name" value="Sulfate_transp"/>
    <property type="match status" value="1"/>
</dbReference>
<feature type="transmembrane region" description="Helical" evidence="5">
    <location>
        <begin position="53"/>
        <end position="72"/>
    </location>
</feature>
<dbReference type="InterPro" id="IPR036513">
    <property type="entry name" value="STAS_dom_sf"/>
</dbReference>
<organism evidence="8">
    <name type="scientific">Menopon gallinae</name>
    <name type="common">poultry shaft louse</name>
    <dbReference type="NCBI Taxonomy" id="328185"/>
    <lineage>
        <taxon>Eukaryota</taxon>
        <taxon>Metazoa</taxon>
        <taxon>Ecdysozoa</taxon>
        <taxon>Arthropoda</taxon>
        <taxon>Hexapoda</taxon>
        <taxon>Insecta</taxon>
        <taxon>Pterygota</taxon>
        <taxon>Neoptera</taxon>
        <taxon>Paraneoptera</taxon>
        <taxon>Psocodea</taxon>
        <taxon>Troctomorpha</taxon>
        <taxon>Phthiraptera</taxon>
        <taxon>Amblycera</taxon>
        <taxon>Menoponidae</taxon>
        <taxon>Menopon</taxon>
    </lineage>
</organism>
<feature type="transmembrane region" description="Helical" evidence="5">
    <location>
        <begin position="248"/>
        <end position="271"/>
    </location>
</feature>
<comment type="caution">
    <text evidence="8">The sequence shown here is derived from an EMBL/GenBank/DDBJ whole genome shotgun (WGS) entry which is preliminary data.</text>
</comment>
<dbReference type="Gene3D" id="3.30.750.24">
    <property type="entry name" value="STAS domain"/>
    <property type="match status" value="1"/>
</dbReference>
<evidence type="ECO:0000256" key="5">
    <source>
        <dbReference type="SAM" id="Phobius"/>
    </source>
</evidence>
<evidence type="ECO:0000256" key="1">
    <source>
        <dbReference type="ARBA" id="ARBA00004141"/>
    </source>
</evidence>
<feature type="transmembrane region" description="Helical" evidence="5">
    <location>
        <begin position="436"/>
        <end position="453"/>
    </location>
</feature>
<accession>A0AAW2I9J4</accession>
<feature type="transmembrane region" description="Helical" evidence="5">
    <location>
        <begin position="128"/>
        <end position="152"/>
    </location>
</feature>
<feature type="domain" description="SLC26A/SulP transporter" evidence="6">
    <location>
        <begin position="55"/>
        <end position="465"/>
    </location>
</feature>
<sequence length="624" mass="68701">MEDDAVGPLSVTDHIRKMGTWTKHKIKRSCTKKMLFRRIPILTWLPKYNTHDALGDLVAGITVGLTVIPQSLAYSNIAGLPAQYGLYGSFLGAMIYIIFGSCKDVPMGPTAIVSLLTFEAVNGHDVEYAILLCFFSGIIQLGLGIFGLGFVIDFVSGPVSSGFTSAVALIIVTSQVKDILGIHSSGDTFFEMWISLFQHMKYTRLWDTVLGMVCIVVLLIMRLIAKLEVGPKDSSKKGLMEKVLTKTFWIIGTSRNAILVIVCGALGYFFVSEDRAVVGLKQNATTDLYYNKTEMVDETPFLVMGFIPQGLPEFKIPPFGYTKNNTHVSFADMMNTLGSNMIVLPLVALLENIAICKAFSSGKPVDATQELIAMGMCNIGNSFVQGFPGSGSLSRSAVNEASGVRTPLGGLYTGVLVILALLFFTPYFYYIPKATLAAIIIAAVIFMVEVKVVKPMWRTKKSDLIPGFGTFIACLVLKLELGILLGIIIQILFLLYNAARPKIHMQKITTKSGIEYLRLTPDRCLIFPSVDYVRNIVTKHSIKQGIPVVIDCSHIYGADFTAAKVIETLSRDFVQRKQPLLFYNLKASVVSVFEGLQPLEFVAFYEHDDLDALLKQKVFEKSNA</sequence>
<keyword evidence="4 5" id="KW-0472">Membrane</keyword>
<dbReference type="InterPro" id="IPR002645">
    <property type="entry name" value="STAS_dom"/>
</dbReference>
<dbReference type="EMBL" id="JARGDH010000001">
    <property type="protein sequence ID" value="KAL0278541.1"/>
    <property type="molecule type" value="Genomic_DNA"/>
</dbReference>
<evidence type="ECO:0000259" key="6">
    <source>
        <dbReference type="Pfam" id="PF00916"/>
    </source>
</evidence>
<dbReference type="FunFam" id="3.30.750.24:FF:000028">
    <property type="entry name" value="Sulfate transporter, putative"/>
    <property type="match status" value="1"/>
</dbReference>
<name>A0AAW2I9J4_9NEOP</name>
<protein>
    <recommendedName>
        <fullName evidence="9">Sodium-independent sulfate anion transporter</fullName>
    </recommendedName>
</protein>
<reference evidence="8" key="1">
    <citation type="journal article" date="2024" name="Gigascience">
        <title>Chromosome-level genome of the poultry shaft louse Menopon gallinae provides insight into the host-switching and adaptive evolution of parasitic lice.</title>
        <authorList>
            <person name="Xu Y."/>
            <person name="Ma L."/>
            <person name="Liu S."/>
            <person name="Liang Y."/>
            <person name="Liu Q."/>
            <person name="He Z."/>
            <person name="Tian L."/>
            <person name="Duan Y."/>
            <person name="Cai W."/>
            <person name="Li H."/>
            <person name="Song F."/>
        </authorList>
    </citation>
    <scope>NUCLEOTIDE SEQUENCE</scope>
    <source>
        <strain evidence="8">Cailab_2023a</strain>
    </source>
</reference>
<evidence type="ECO:0000256" key="3">
    <source>
        <dbReference type="ARBA" id="ARBA00022989"/>
    </source>
</evidence>
<dbReference type="InterPro" id="IPR011547">
    <property type="entry name" value="SLC26A/SulP_dom"/>
</dbReference>
<feature type="transmembrane region" description="Helical" evidence="5">
    <location>
        <begin position="205"/>
        <end position="225"/>
    </location>
</feature>
<comment type="subcellular location">
    <subcellularLocation>
        <location evidence="1">Membrane</location>
        <topology evidence="1">Multi-pass membrane protein</topology>
    </subcellularLocation>
</comment>
<evidence type="ECO:0000256" key="2">
    <source>
        <dbReference type="ARBA" id="ARBA00022692"/>
    </source>
</evidence>
<dbReference type="GO" id="GO:0055085">
    <property type="term" value="P:transmembrane transport"/>
    <property type="evidence" value="ECO:0007669"/>
    <property type="project" value="InterPro"/>
</dbReference>
<dbReference type="AlphaFoldDB" id="A0AAW2I9J4"/>
<feature type="transmembrane region" description="Helical" evidence="5">
    <location>
        <begin position="411"/>
        <end position="430"/>
    </location>
</feature>
<gene>
    <name evidence="8" type="ORF">PYX00_000339</name>
</gene>
<proteinExistence type="predicted"/>
<evidence type="ECO:0008006" key="9">
    <source>
        <dbReference type="Google" id="ProtNLM"/>
    </source>
</evidence>
<feature type="domain" description="STAS" evidence="7">
    <location>
        <begin position="517"/>
        <end position="606"/>
    </location>
</feature>
<dbReference type="InterPro" id="IPR001902">
    <property type="entry name" value="SLC26A/SulP_fam"/>
</dbReference>
<dbReference type="CDD" id="cd07042">
    <property type="entry name" value="STAS_SulP_like_sulfate_transporter"/>
    <property type="match status" value="1"/>
</dbReference>
<keyword evidence="3 5" id="KW-1133">Transmembrane helix</keyword>
<evidence type="ECO:0000313" key="8">
    <source>
        <dbReference type="EMBL" id="KAL0278541.1"/>
    </source>
</evidence>
<evidence type="ECO:0000259" key="7">
    <source>
        <dbReference type="Pfam" id="PF01740"/>
    </source>
</evidence>
<dbReference type="SUPFAM" id="SSF52091">
    <property type="entry name" value="SpoIIaa-like"/>
    <property type="match status" value="1"/>
</dbReference>
<keyword evidence="2 5" id="KW-0812">Transmembrane</keyword>
<dbReference type="PANTHER" id="PTHR11814">
    <property type="entry name" value="SULFATE TRANSPORTER"/>
    <property type="match status" value="1"/>
</dbReference>